<dbReference type="GO" id="GO:0005829">
    <property type="term" value="C:cytosol"/>
    <property type="evidence" value="ECO:0007669"/>
    <property type="project" value="TreeGrafter"/>
</dbReference>
<gene>
    <name evidence="5" type="ORF">THMIRHAT_13940</name>
</gene>
<organism evidence="5 6">
    <name type="scientific">Thiosulfativibrio zosterae</name>
    <dbReference type="NCBI Taxonomy" id="2675053"/>
    <lineage>
        <taxon>Bacteria</taxon>
        <taxon>Pseudomonadati</taxon>
        <taxon>Pseudomonadota</taxon>
        <taxon>Gammaproteobacteria</taxon>
        <taxon>Thiotrichales</taxon>
        <taxon>Piscirickettsiaceae</taxon>
        <taxon>Thiosulfativibrio</taxon>
    </lineage>
</organism>
<evidence type="ECO:0000256" key="1">
    <source>
        <dbReference type="ARBA" id="ARBA00022729"/>
    </source>
</evidence>
<evidence type="ECO:0000313" key="5">
    <source>
        <dbReference type="EMBL" id="BBP43648.1"/>
    </source>
</evidence>
<proteinExistence type="inferred from homology"/>
<dbReference type="RefSeq" id="WP_173291432.1">
    <property type="nucleotide sequence ID" value="NZ_AP021888.1"/>
</dbReference>
<dbReference type="SUPFAM" id="SSF111384">
    <property type="entry name" value="OmpH-like"/>
    <property type="match status" value="1"/>
</dbReference>
<feature type="coiled-coil region" evidence="3">
    <location>
        <begin position="62"/>
        <end position="118"/>
    </location>
</feature>
<sequence>MRSTSNILFGVILSVASLVGFVQAAESAPAKLGVVNVGLLLEQAPQAKQASSNLEKEFGPQQNELKAAAKDLEQKQQDYQKNKMLLTETQKATKEREITMLTREVQRKQNDIQELVNIRRNEELAKLQGLVNQAIKEIGKQQEFDLILYEGIAYTNNRLDVTQAVLDYLKKLNNDKRAGFNQ</sequence>
<dbReference type="AlphaFoldDB" id="A0A6F8PNM0"/>
<keyword evidence="3" id="KW-0175">Coiled coil</keyword>
<keyword evidence="1 4" id="KW-0732">Signal</keyword>
<name>A0A6F8PNM0_9GAMM</name>
<keyword evidence="6" id="KW-1185">Reference proteome</keyword>
<feature type="signal peptide" evidence="4">
    <location>
        <begin position="1"/>
        <end position="24"/>
    </location>
</feature>
<reference evidence="6" key="1">
    <citation type="submission" date="2019-11" db="EMBL/GenBank/DDBJ databases">
        <title>Isolation and characterization of two novel species in the genus Thiomicrorhabdus.</title>
        <authorList>
            <person name="Mochizuki J."/>
            <person name="Kojima H."/>
            <person name="Fukui M."/>
        </authorList>
    </citation>
    <scope>NUCLEOTIDE SEQUENCE [LARGE SCALE GENOMIC DNA]</scope>
    <source>
        <strain evidence="6">AkT22</strain>
    </source>
</reference>
<evidence type="ECO:0000313" key="6">
    <source>
        <dbReference type="Proteomes" id="UP000501466"/>
    </source>
</evidence>
<dbReference type="GO" id="GO:0050821">
    <property type="term" value="P:protein stabilization"/>
    <property type="evidence" value="ECO:0007669"/>
    <property type="project" value="TreeGrafter"/>
</dbReference>
<comment type="similarity">
    <text evidence="2">Belongs to the skp family.</text>
</comment>
<dbReference type="PANTHER" id="PTHR35089">
    <property type="entry name" value="CHAPERONE PROTEIN SKP"/>
    <property type="match status" value="1"/>
</dbReference>
<dbReference type="KEGG" id="tzo:THMIRHAT_13940"/>
<dbReference type="EMBL" id="AP021888">
    <property type="protein sequence ID" value="BBP43648.1"/>
    <property type="molecule type" value="Genomic_DNA"/>
</dbReference>
<dbReference type="InterPro" id="IPR024930">
    <property type="entry name" value="Skp_dom_sf"/>
</dbReference>
<evidence type="ECO:0000256" key="2">
    <source>
        <dbReference type="PIRNR" id="PIRNR002094"/>
    </source>
</evidence>
<dbReference type="GO" id="GO:0051082">
    <property type="term" value="F:unfolded protein binding"/>
    <property type="evidence" value="ECO:0007669"/>
    <property type="project" value="InterPro"/>
</dbReference>
<accession>A0A6F8PNM0</accession>
<dbReference type="SMART" id="SM00935">
    <property type="entry name" value="OmpH"/>
    <property type="match status" value="1"/>
</dbReference>
<dbReference type="PANTHER" id="PTHR35089:SF1">
    <property type="entry name" value="CHAPERONE PROTEIN SKP"/>
    <property type="match status" value="1"/>
</dbReference>
<dbReference type="InterPro" id="IPR005632">
    <property type="entry name" value="Chaperone_Skp"/>
</dbReference>
<evidence type="ECO:0000256" key="4">
    <source>
        <dbReference type="SAM" id="SignalP"/>
    </source>
</evidence>
<evidence type="ECO:0000256" key="3">
    <source>
        <dbReference type="SAM" id="Coils"/>
    </source>
</evidence>
<protein>
    <submittedName>
        <fullName evidence="5">Outer membrane protein chaperone</fullName>
    </submittedName>
</protein>
<dbReference type="Gene3D" id="3.30.910.20">
    <property type="entry name" value="Skp domain"/>
    <property type="match status" value="1"/>
</dbReference>
<feature type="chain" id="PRO_5026300455" evidence="4">
    <location>
        <begin position="25"/>
        <end position="182"/>
    </location>
</feature>
<dbReference type="PIRSF" id="PIRSF002094">
    <property type="entry name" value="OMP26_Skp"/>
    <property type="match status" value="1"/>
</dbReference>
<dbReference type="Pfam" id="PF03938">
    <property type="entry name" value="OmpH"/>
    <property type="match status" value="1"/>
</dbReference>
<dbReference type="Proteomes" id="UP000501466">
    <property type="component" value="Chromosome"/>
</dbReference>